<dbReference type="GO" id="GO:0005509">
    <property type="term" value="F:calcium ion binding"/>
    <property type="evidence" value="ECO:0007669"/>
    <property type="project" value="InterPro"/>
</dbReference>
<dbReference type="Pfam" id="PF13202">
    <property type="entry name" value="EF-hand_5"/>
    <property type="match status" value="3"/>
</dbReference>
<evidence type="ECO:0000256" key="1">
    <source>
        <dbReference type="SAM" id="MobiDB-lite"/>
    </source>
</evidence>
<reference evidence="3 4" key="1">
    <citation type="submission" date="2020-07" db="EMBL/GenBank/DDBJ databases">
        <title>Roseicoccus Jingziensis gen. nov., sp. nov., isolated from coastal seawater.</title>
        <authorList>
            <person name="Feng X."/>
        </authorList>
    </citation>
    <scope>NUCLEOTIDE SEQUENCE [LARGE SCALE GENOMIC DNA]</scope>
    <source>
        <strain evidence="3 4">N1E253</strain>
    </source>
</reference>
<proteinExistence type="predicted"/>
<accession>A0A851GRU6</accession>
<dbReference type="InterPro" id="IPR018247">
    <property type="entry name" value="EF_Hand_1_Ca_BS"/>
</dbReference>
<dbReference type="SUPFAM" id="SSF47473">
    <property type="entry name" value="EF-hand"/>
    <property type="match status" value="1"/>
</dbReference>
<feature type="compositionally biased region" description="Basic and acidic residues" evidence="1">
    <location>
        <begin position="435"/>
        <end position="447"/>
    </location>
</feature>
<feature type="domain" description="EF-hand" evidence="2">
    <location>
        <begin position="398"/>
        <end position="433"/>
    </location>
</feature>
<feature type="region of interest" description="Disordered" evidence="1">
    <location>
        <begin position="289"/>
        <end position="320"/>
    </location>
</feature>
<comment type="caution">
    <text evidence="3">The sequence shown here is derived from an EMBL/GenBank/DDBJ whole genome shotgun (WGS) entry which is preliminary data.</text>
</comment>
<evidence type="ECO:0000313" key="3">
    <source>
        <dbReference type="EMBL" id="NWK56944.1"/>
    </source>
</evidence>
<feature type="domain" description="EF-hand" evidence="2">
    <location>
        <begin position="341"/>
        <end position="365"/>
    </location>
</feature>
<organism evidence="3 4">
    <name type="scientific">Oceaniferula marina</name>
    <dbReference type="NCBI Taxonomy" id="2748318"/>
    <lineage>
        <taxon>Bacteria</taxon>
        <taxon>Pseudomonadati</taxon>
        <taxon>Verrucomicrobiota</taxon>
        <taxon>Verrucomicrobiia</taxon>
        <taxon>Verrucomicrobiales</taxon>
        <taxon>Verrucomicrobiaceae</taxon>
        <taxon>Oceaniferula</taxon>
    </lineage>
</organism>
<dbReference type="Gene3D" id="1.10.238.10">
    <property type="entry name" value="EF-hand"/>
    <property type="match status" value="2"/>
</dbReference>
<dbReference type="PROSITE" id="PS50222">
    <property type="entry name" value="EF_HAND_2"/>
    <property type="match status" value="2"/>
</dbReference>
<dbReference type="Pfam" id="PF14240">
    <property type="entry name" value="YHYH"/>
    <property type="match status" value="1"/>
</dbReference>
<dbReference type="InterPro" id="IPR025924">
    <property type="entry name" value="YHYH_dom"/>
</dbReference>
<dbReference type="EMBL" id="JACBAZ010000007">
    <property type="protein sequence ID" value="NWK56944.1"/>
    <property type="molecule type" value="Genomic_DNA"/>
</dbReference>
<dbReference type="PANTHER" id="PTHR30289">
    <property type="entry name" value="UNCHARACTERIZED PROTEIN YBCL-RELATED"/>
    <property type="match status" value="1"/>
</dbReference>
<dbReference type="PROSITE" id="PS00018">
    <property type="entry name" value="EF_HAND_1"/>
    <property type="match status" value="1"/>
</dbReference>
<dbReference type="InterPro" id="IPR002048">
    <property type="entry name" value="EF_hand_dom"/>
</dbReference>
<dbReference type="Proteomes" id="UP000557872">
    <property type="component" value="Unassembled WGS sequence"/>
</dbReference>
<evidence type="ECO:0000259" key="2">
    <source>
        <dbReference type="PROSITE" id="PS50222"/>
    </source>
</evidence>
<dbReference type="SMART" id="SM00054">
    <property type="entry name" value="EFh"/>
    <property type="match status" value="2"/>
</dbReference>
<dbReference type="InterPro" id="IPR011992">
    <property type="entry name" value="EF-hand-dom_pair"/>
</dbReference>
<dbReference type="AlphaFoldDB" id="A0A851GRU6"/>
<gene>
    <name evidence="3" type="ORF">HW115_15080</name>
</gene>
<name>A0A851GRU6_9BACT</name>
<keyword evidence="4" id="KW-1185">Reference proteome</keyword>
<evidence type="ECO:0000313" key="4">
    <source>
        <dbReference type="Proteomes" id="UP000557872"/>
    </source>
</evidence>
<dbReference type="PANTHER" id="PTHR30289:SF8">
    <property type="entry name" value="YHYH DOMAIN-CONTAINING PROTEIN"/>
    <property type="match status" value="1"/>
</dbReference>
<sequence length="447" mass="49104">MSAPPYANPSTLKTTLIPKAQTTVNSKGNPAQAIPFLKFSDSVKLRWDDAYFYVESNGMPDHSMMVGITAWQQQIPLPQPYMGDNAWRIPLHPIPARTPMSAKKNFFRGAIAVAANGVPIFNPIKNDGRTDTFLAGELDKWGGHCGRADDYHYHIAPVHLQQRLGKDKPLAYALDGYPIYGYEEPDGSPVTGLDEFNGHKDTAGNYHYHATKSYPYVNGGFYGKVTERNGQVDPQPRAHGMRPALTPLRGAKITKFHSEGSHYHLHYDLGGQSYALNYEVQDDRSVTIERVDPSGISTTETHSGKRQGGGPGGKQKDRKSWISAHKEELDRNSDGDVTLVEMMNEAKKVFRSYDANNDGEISAEESKGPGVKSAMGGFVRGHFEEIDRNSSGAISARELADNAKKMFSKADANSNGKIEGEEYNRSAGGGKRKGEKGGDGRNKRAQK</sequence>
<protein>
    <submittedName>
        <fullName evidence="3">YHYH protein</fullName>
    </submittedName>
</protein>
<feature type="region of interest" description="Disordered" evidence="1">
    <location>
        <begin position="408"/>
        <end position="447"/>
    </location>
</feature>